<sequence>MNDKQPIQSPPRGLLCVASPCVDICKYNKNNYCVGCKRHSDEITGWINYSDSMREAIIKDLSNRNIDE</sequence>
<evidence type="ECO:0000313" key="2">
    <source>
        <dbReference type="EMBL" id="SFV83394.1"/>
    </source>
</evidence>
<reference evidence="1" key="1">
    <citation type="submission" date="2016-10" db="EMBL/GenBank/DDBJ databases">
        <authorList>
            <person name="de Groot N.N."/>
        </authorList>
    </citation>
    <scope>NUCLEOTIDE SEQUENCE</scope>
</reference>
<dbReference type="PANTHER" id="PTHR35175">
    <property type="entry name" value="DUF1289 DOMAIN-CONTAINING PROTEIN"/>
    <property type="match status" value="1"/>
</dbReference>
<evidence type="ECO:0000313" key="1">
    <source>
        <dbReference type="EMBL" id="SFV79873.1"/>
    </source>
</evidence>
<protein>
    <recommendedName>
        <fullName evidence="3">DUF1289 domain-containing protein</fullName>
    </recommendedName>
</protein>
<dbReference type="PANTHER" id="PTHR35175:SF2">
    <property type="entry name" value="DUF1289 DOMAIN-CONTAINING PROTEIN"/>
    <property type="match status" value="1"/>
</dbReference>
<dbReference type="AlphaFoldDB" id="A0A1W1DEX0"/>
<dbReference type="InterPro" id="IPR010710">
    <property type="entry name" value="DUF1289"/>
</dbReference>
<gene>
    <name evidence="1" type="ORF">MNB_SUP05-12-436</name>
    <name evidence="2" type="ORF">MNB_SUP05-7-436</name>
</gene>
<dbReference type="EMBL" id="FPHT01000027">
    <property type="protein sequence ID" value="SFV79873.1"/>
    <property type="molecule type" value="Genomic_DNA"/>
</dbReference>
<organism evidence="1">
    <name type="scientific">hydrothermal vent metagenome</name>
    <dbReference type="NCBI Taxonomy" id="652676"/>
    <lineage>
        <taxon>unclassified sequences</taxon>
        <taxon>metagenomes</taxon>
        <taxon>ecological metagenomes</taxon>
    </lineage>
</organism>
<name>A0A1W1DEX0_9ZZZZ</name>
<dbReference type="Pfam" id="PF06945">
    <property type="entry name" value="DUF1289"/>
    <property type="match status" value="1"/>
</dbReference>
<evidence type="ECO:0008006" key="3">
    <source>
        <dbReference type="Google" id="ProtNLM"/>
    </source>
</evidence>
<proteinExistence type="predicted"/>
<dbReference type="EMBL" id="FPHW01000006">
    <property type="protein sequence ID" value="SFV83394.1"/>
    <property type="molecule type" value="Genomic_DNA"/>
</dbReference>
<accession>A0A1W1DEX0</accession>